<evidence type="ECO:0000256" key="2">
    <source>
        <dbReference type="SAM" id="SignalP"/>
    </source>
</evidence>
<proteinExistence type="predicted"/>
<dbReference type="AlphaFoldDB" id="A0A6S8WVQ1"/>
<evidence type="ECO:0000313" key="6">
    <source>
        <dbReference type="Proteomes" id="UP000789595"/>
    </source>
</evidence>
<feature type="chain" id="PRO_5036393555" description="SGNH hydrolase-type esterase domain-containing protein" evidence="2">
    <location>
        <begin position="23"/>
        <end position="512"/>
    </location>
</feature>
<feature type="signal peptide" evidence="2">
    <location>
        <begin position="1"/>
        <end position="22"/>
    </location>
</feature>
<name>A0A6S8WVQ1_9STRA</name>
<evidence type="ECO:0008006" key="7">
    <source>
        <dbReference type="Google" id="ProtNLM"/>
    </source>
</evidence>
<dbReference type="EMBL" id="CAKKNE010000002">
    <property type="protein sequence ID" value="CAH0367125.1"/>
    <property type="molecule type" value="Genomic_DNA"/>
</dbReference>
<dbReference type="Proteomes" id="UP000789595">
    <property type="component" value="Unassembled WGS sequence"/>
</dbReference>
<protein>
    <recommendedName>
        <fullName evidence="7">SGNH hydrolase-type esterase domain-containing protein</fullName>
    </recommendedName>
</protein>
<evidence type="ECO:0000256" key="1">
    <source>
        <dbReference type="SAM" id="MobiDB-lite"/>
    </source>
</evidence>
<reference evidence="5" key="2">
    <citation type="submission" date="2021-11" db="EMBL/GenBank/DDBJ databases">
        <authorList>
            <consortium name="Genoscope - CEA"/>
            <person name="William W."/>
        </authorList>
    </citation>
    <scope>NUCLEOTIDE SEQUENCE</scope>
</reference>
<evidence type="ECO:0000313" key="3">
    <source>
        <dbReference type="EMBL" id="CAE0699886.1"/>
    </source>
</evidence>
<evidence type="ECO:0000313" key="5">
    <source>
        <dbReference type="EMBL" id="CAH0367125.1"/>
    </source>
</evidence>
<organism evidence="3">
    <name type="scientific">Pelagomonas calceolata</name>
    <dbReference type="NCBI Taxonomy" id="35677"/>
    <lineage>
        <taxon>Eukaryota</taxon>
        <taxon>Sar</taxon>
        <taxon>Stramenopiles</taxon>
        <taxon>Ochrophyta</taxon>
        <taxon>Pelagophyceae</taxon>
        <taxon>Pelagomonadales</taxon>
        <taxon>Pelagomonadaceae</taxon>
        <taxon>Pelagomonas</taxon>
    </lineage>
</organism>
<gene>
    <name evidence="3" type="ORF">PCAL00307_LOCUS15322</name>
    <name evidence="4" type="ORF">PCAL00307_LOCUS15323</name>
    <name evidence="5" type="ORF">PECAL_2P01320</name>
</gene>
<feature type="compositionally biased region" description="Low complexity" evidence="1">
    <location>
        <begin position="311"/>
        <end position="321"/>
    </location>
</feature>
<accession>A0A6S8WVQ1</accession>
<keyword evidence="6" id="KW-1185">Reference proteome</keyword>
<dbReference type="EMBL" id="HBIW01017767">
    <property type="protein sequence ID" value="CAE0699886.1"/>
    <property type="molecule type" value="Transcribed_RNA"/>
</dbReference>
<dbReference type="EMBL" id="HBIW01017768">
    <property type="protein sequence ID" value="CAE0699887.1"/>
    <property type="molecule type" value="Transcribed_RNA"/>
</dbReference>
<sequence>MLGLRLCAVVAVLAVVASSAEGARSALCLSQRGASAPSVLAQEARFNPPSRCRGWPLLRKLEHGGDVVGVGPRVTANGTVTLDVVACGANATWHRSLSVFLSVYSDRVRDAVLARAPRGAGALRLAWAAPEAGEYTFLPRLHFYGDDCDGAPPVYLGGSEPRCAPRQKCRTPRLQGACDKLAMVPQAGTRVAVNDVLAPTRRPGRQCRDGATADGTWVRFSRDGRGGAAGGYSGSPWSTLVERSAHRHDRKMAPWRFSRPDCDYHFFAASEGAACLDDVFVAYVGDSLVRGLYATTVRLLGGATDDDRIKAAQAATAQRTRGGAGSNPESQTTFTVGGARLAYANMWAGSELPSVRRVLAQELRRPGRPFARIVVVANWGAEHSVAAACDAVEAKFGEQARAALRAVRQVAGAGRPLSLVLATPTALLARRNPGMSTTKALQLASVLERQAADARAAGVADARVLDLSNLTLARFDDATLDGVHYGQTAATMGATVLLNMLCRRPEREQQNE</sequence>
<keyword evidence="2" id="KW-0732">Signal</keyword>
<feature type="region of interest" description="Disordered" evidence="1">
    <location>
        <begin position="311"/>
        <end position="331"/>
    </location>
</feature>
<reference evidence="3" key="1">
    <citation type="submission" date="2021-01" db="EMBL/GenBank/DDBJ databases">
        <authorList>
            <person name="Corre E."/>
            <person name="Pelletier E."/>
            <person name="Niang G."/>
            <person name="Scheremetjew M."/>
            <person name="Finn R."/>
            <person name="Kale V."/>
            <person name="Holt S."/>
            <person name="Cochrane G."/>
            <person name="Meng A."/>
            <person name="Brown T."/>
            <person name="Cohen L."/>
        </authorList>
    </citation>
    <scope>NUCLEOTIDE SEQUENCE</scope>
    <source>
        <strain evidence="3">CCMP1756</strain>
    </source>
</reference>
<evidence type="ECO:0000313" key="4">
    <source>
        <dbReference type="EMBL" id="CAE0699887.1"/>
    </source>
</evidence>
<dbReference type="OrthoDB" id="201757at2759"/>